<feature type="compositionally biased region" description="Basic and acidic residues" evidence="2">
    <location>
        <begin position="85"/>
        <end position="94"/>
    </location>
</feature>
<evidence type="ECO:0000313" key="5">
    <source>
        <dbReference type="EMBL" id="CAJ0578955.1"/>
    </source>
</evidence>
<feature type="domain" description="PH" evidence="3">
    <location>
        <begin position="318"/>
        <end position="427"/>
    </location>
</feature>
<sequence length="680" mass="76224">MTQPHYRNSAIMLEFERQRSARDSANWELDALIEELNALETDLASSKGDQLLLGIPTISPSNSDDRIKHNGHLPPVQPRPVVHPVRVEVAEQRNRVTAGPPSSCSSPDGDSAYGEGSSTNSHHRFHGSNVSSADSCRDSLNTPSPTQVSPHQHLATEQNLSPEELKAQKIREALEKIKKANITRIFVKFFVEVGQPLQLLVDDGWTVAETMRQISLKHNMILHEDHCIVEEFPDLRIKRIYEDHENMVENIQLWVHESPNKLWFVRRSDKYPFVDRPENYLVTERTKDLMNVPAGESWPREVKHNFVAEFFSRTPVIPPQLEGQLLVKADGRKSWKKQFLVLRNSGLYQSPKGKKSSKDMECLMNFHSYQVYSGFDWKKKYKAPTEWCICIKLTALQIKRSSYIKYLCCEDEATYRRWVTALRIAKNGADIYQNWVSAVAYRKQEEKKLNDREMVRAESSISSSTRGTSSPQFYNNASSPQHKVQVIQRQPSPCVSIQPSTSISATSSAAPTPTPERASRSMFDNDDLTGTIKRAPEHLLRRAPSQSTPSTGSPADDEVDSDEDSFPAPPPTISATYGTIQKRASTQMQPDSRPSSFTAIPTPVTPPKSMGPPPVAEKPAPPARTTPVLATATTPLAKKAPPPPPKRSETTRVQSVAPPTPHLSELEAALGRRRERVEGL</sequence>
<feature type="compositionally biased region" description="Low complexity" evidence="2">
    <location>
        <begin position="459"/>
        <end position="470"/>
    </location>
</feature>
<feature type="compositionally biased region" description="Polar residues" evidence="2">
    <location>
        <begin position="471"/>
        <end position="498"/>
    </location>
</feature>
<feature type="compositionally biased region" description="Low complexity" evidence="2">
    <location>
        <begin position="99"/>
        <end position="111"/>
    </location>
</feature>
<gene>
    <name evidence="5" type="ORF">MSPICULIGERA_LOCUS17193</name>
</gene>
<dbReference type="SUPFAM" id="SSF50729">
    <property type="entry name" value="PH domain-like"/>
    <property type="match status" value="1"/>
</dbReference>
<feature type="compositionally biased region" description="Basic and acidic residues" evidence="2">
    <location>
        <begin position="447"/>
        <end position="456"/>
    </location>
</feature>
<dbReference type="InterPro" id="IPR029071">
    <property type="entry name" value="Ubiquitin-like_domsf"/>
</dbReference>
<feature type="compositionally biased region" description="Low complexity" evidence="2">
    <location>
        <begin position="625"/>
        <end position="639"/>
    </location>
</feature>
<accession>A0AA36D0Y0</accession>
<proteinExistence type="predicted"/>
<protein>
    <submittedName>
        <fullName evidence="5">Uncharacterized protein</fullName>
    </submittedName>
</protein>
<evidence type="ECO:0000259" key="4">
    <source>
        <dbReference type="PROSITE" id="PS50200"/>
    </source>
</evidence>
<feature type="domain" description="Ras-associating" evidence="4">
    <location>
        <begin position="179"/>
        <end position="270"/>
    </location>
</feature>
<dbReference type="SUPFAM" id="SSF54236">
    <property type="entry name" value="Ubiquitin-like"/>
    <property type="match status" value="1"/>
</dbReference>
<dbReference type="PANTHER" id="PTHR11243">
    <property type="entry name" value="GROWTH FACTOR RECEPTOR-BOUND PROTEIN"/>
    <property type="match status" value="1"/>
</dbReference>
<organism evidence="5 6">
    <name type="scientific">Mesorhabditis spiculigera</name>
    <dbReference type="NCBI Taxonomy" id="96644"/>
    <lineage>
        <taxon>Eukaryota</taxon>
        <taxon>Metazoa</taxon>
        <taxon>Ecdysozoa</taxon>
        <taxon>Nematoda</taxon>
        <taxon>Chromadorea</taxon>
        <taxon>Rhabditida</taxon>
        <taxon>Rhabditina</taxon>
        <taxon>Rhabditomorpha</taxon>
        <taxon>Rhabditoidea</taxon>
        <taxon>Rhabditidae</taxon>
        <taxon>Mesorhabditinae</taxon>
        <taxon>Mesorhabditis</taxon>
    </lineage>
</organism>
<evidence type="ECO:0000259" key="3">
    <source>
        <dbReference type="PROSITE" id="PS50003"/>
    </source>
</evidence>
<feature type="compositionally biased region" description="Pro residues" evidence="2">
    <location>
        <begin position="603"/>
        <end position="624"/>
    </location>
</feature>
<dbReference type="Gene3D" id="3.10.20.90">
    <property type="entry name" value="Phosphatidylinositol 3-kinase Catalytic Subunit, Chain A, domain 1"/>
    <property type="match status" value="1"/>
</dbReference>
<feature type="compositionally biased region" description="Acidic residues" evidence="2">
    <location>
        <begin position="555"/>
        <end position="565"/>
    </location>
</feature>
<dbReference type="Gene3D" id="2.30.29.30">
    <property type="entry name" value="Pleckstrin-homology domain (PH domain)/Phosphotyrosine-binding domain (PTB)"/>
    <property type="match status" value="1"/>
</dbReference>
<feature type="compositionally biased region" description="Polar residues" evidence="2">
    <location>
        <begin position="128"/>
        <end position="161"/>
    </location>
</feature>
<feature type="region of interest" description="Disordered" evidence="2">
    <location>
        <begin position="61"/>
        <end position="163"/>
    </location>
</feature>
<dbReference type="Proteomes" id="UP001177023">
    <property type="component" value="Unassembled WGS sequence"/>
</dbReference>
<evidence type="ECO:0000313" key="6">
    <source>
        <dbReference type="Proteomes" id="UP001177023"/>
    </source>
</evidence>
<dbReference type="CDD" id="cd01259">
    <property type="entry name" value="PH_APBB1IP"/>
    <property type="match status" value="1"/>
</dbReference>
<dbReference type="InterPro" id="IPR039664">
    <property type="entry name" value="GRB/APBB1IP"/>
</dbReference>
<name>A0AA36D0Y0_9BILA</name>
<keyword evidence="6" id="KW-1185">Reference proteome</keyword>
<dbReference type="Pfam" id="PF00169">
    <property type="entry name" value="PH"/>
    <property type="match status" value="1"/>
</dbReference>
<dbReference type="InterPro" id="IPR000159">
    <property type="entry name" value="RA_dom"/>
</dbReference>
<dbReference type="PROSITE" id="PS50003">
    <property type="entry name" value="PH_DOMAIN"/>
    <property type="match status" value="1"/>
</dbReference>
<feature type="compositionally biased region" description="Polar residues" evidence="2">
    <location>
        <begin position="573"/>
        <end position="599"/>
    </location>
</feature>
<dbReference type="EMBL" id="CATQJA010002655">
    <property type="protein sequence ID" value="CAJ0578955.1"/>
    <property type="molecule type" value="Genomic_DNA"/>
</dbReference>
<feature type="coiled-coil region" evidence="1">
    <location>
        <begin position="22"/>
        <end position="49"/>
    </location>
</feature>
<comment type="caution">
    <text evidence="5">The sequence shown here is derived from an EMBL/GenBank/DDBJ whole genome shotgun (WGS) entry which is preliminary data.</text>
</comment>
<feature type="region of interest" description="Disordered" evidence="2">
    <location>
        <begin position="447"/>
        <end position="680"/>
    </location>
</feature>
<dbReference type="AlphaFoldDB" id="A0AA36D0Y0"/>
<dbReference type="Pfam" id="PF21989">
    <property type="entry name" value="RA_2"/>
    <property type="match status" value="1"/>
</dbReference>
<reference evidence="5" key="1">
    <citation type="submission" date="2023-06" db="EMBL/GenBank/DDBJ databases">
        <authorList>
            <person name="Delattre M."/>
        </authorList>
    </citation>
    <scope>NUCLEOTIDE SEQUENCE</scope>
    <source>
        <strain evidence="5">AF72</strain>
    </source>
</reference>
<dbReference type="GO" id="GO:0007165">
    <property type="term" value="P:signal transduction"/>
    <property type="evidence" value="ECO:0007669"/>
    <property type="project" value="InterPro"/>
</dbReference>
<dbReference type="SMART" id="SM00233">
    <property type="entry name" value="PH"/>
    <property type="match status" value="1"/>
</dbReference>
<feature type="compositionally biased region" description="Polar residues" evidence="2">
    <location>
        <begin position="544"/>
        <end position="553"/>
    </location>
</feature>
<dbReference type="InterPro" id="IPR039665">
    <property type="entry name" value="PH_APBB1IP"/>
</dbReference>
<dbReference type="InterPro" id="IPR011993">
    <property type="entry name" value="PH-like_dom_sf"/>
</dbReference>
<dbReference type="PANTHER" id="PTHR11243:SF23">
    <property type="entry name" value="LD06925P"/>
    <property type="match status" value="1"/>
</dbReference>
<evidence type="ECO:0000256" key="1">
    <source>
        <dbReference type="SAM" id="Coils"/>
    </source>
</evidence>
<keyword evidence="1" id="KW-0175">Coiled coil</keyword>
<feature type="compositionally biased region" description="Low complexity" evidence="2">
    <location>
        <begin position="499"/>
        <end position="511"/>
    </location>
</feature>
<feature type="compositionally biased region" description="Basic and acidic residues" evidence="2">
    <location>
        <begin position="670"/>
        <end position="680"/>
    </location>
</feature>
<dbReference type="SMART" id="SM00314">
    <property type="entry name" value="RA"/>
    <property type="match status" value="1"/>
</dbReference>
<evidence type="ECO:0000256" key="2">
    <source>
        <dbReference type="SAM" id="MobiDB-lite"/>
    </source>
</evidence>
<dbReference type="InterPro" id="IPR001849">
    <property type="entry name" value="PH_domain"/>
</dbReference>
<feature type="non-terminal residue" evidence="5">
    <location>
        <position position="1"/>
    </location>
</feature>
<dbReference type="PROSITE" id="PS50200">
    <property type="entry name" value="RA"/>
    <property type="match status" value="1"/>
</dbReference>